<evidence type="ECO:0000256" key="6">
    <source>
        <dbReference type="ARBA" id="ARBA00023027"/>
    </source>
</evidence>
<dbReference type="EMBL" id="JAOYEY010000038">
    <property type="protein sequence ID" value="MCV9886430.1"/>
    <property type="molecule type" value="Genomic_DNA"/>
</dbReference>
<evidence type="ECO:0000256" key="7">
    <source>
        <dbReference type="ARBA" id="ARBA00023098"/>
    </source>
</evidence>
<keyword evidence="8" id="KW-0594">Phospholipid biosynthesis</keyword>
<comment type="caution">
    <text evidence="10">The sequence shown here is derived from an EMBL/GenBank/DDBJ whole genome shotgun (WGS) entry which is preliminary data.</text>
</comment>
<evidence type="ECO:0000256" key="4">
    <source>
        <dbReference type="ARBA" id="ARBA00022857"/>
    </source>
</evidence>
<evidence type="ECO:0000256" key="1">
    <source>
        <dbReference type="ARBA" id="ARBA00022490"/>
    </source>
</evidence>
<dbReference type="RefSeq" id="WP_264143039.1">
    <property type="nucleotide sequence ID" value="NZ_JAOYEY010000038.1"/>
</dbReference>
<evidence type="ECO:0000256" key="8">
    <source>
        <dbReference type="ARBA" id="ARBA00023209"/>
    </source>
</evidence>
<name>A0ABT3DHA0_9BACI</name>
<evidence type="ECO:0000256" key="9">
    <source>
        <dbReference type="ARBA" id="ARBA00023264"/>
    </source>
</evidence>
<accession>A0ABT3DHA0</accession>
<dbReference type="PANTHER" id="PTHR43616">
    <property type="entry name" value="GLYCEROL DEHYDROGENASE"/>
    <property type="match status" value="1"/>
</dbReference>
<keyword evidence="6" id="KW-0520">NAD</keyword>
<keyword evidence="11" id="KW-1185">Reference proteome</keyword>
<gene>
    <name evidence="10" type="ORF">OIH86_12350</name>
</gene>
<dbReference type="SUPFAM" id="SSF56796">
    <property type="entry name" value="Dehydroquinate synthase-like"/>
    <property type="match status" value="1"/>
</dbReference>
<dbReference type="Gene3D" id="3.40.50.1970">
    <property type="match status" value="1"/>
</dbReference>
<dbReference type="InterPro" id="IPR016205">
    <property type="entry name" value="Glycerol_DH"/>
</dbReference>
<dbReference type="Gene3D" id="1.20.1090.10">
    <property type="entry name" value="Dehydroquinate synthase-like - alpha domain"/>
    <property type="match status" value="1"/>
</dbReference>
<reference evidence="10 11" key="1">
    <citation type="submission" date="2022-10" db="EMBL/GenBank/DDBJ databases">
        <title>Draft genome assembly of moderately radiation resistant bacterium Metabacillus halosaccharovorans.</title>
        <authorList>
            <person name="Pal S."/>
            <person name="Gopinathan A."/>
        </authorList>
    </citation>
    <scope>NUCLEOTIDE SEQUENCE [LARGE SCALE GENOMIC DNA]</scope>
    <source>
        <strain evidence="10 11">VITHBRA001</strain>
    </source>
</reference>
<dbReference type="PANTHER" id="PTHR43616:SF5">
    <property type="entry name" value="GLYCEROL DEHYDROGENASE 1"/>
    <property type="match status" value="1"/>
</dbReference>
<keyword evidence="1" id="KW-0963">Cytoplasm</keyword>
<evidence type="ECO:0000256" key="3">
    <source>
        <dbReference type="ARBA" id="ARBA00022723"/>
    </source>
</evidence>
<dbReference type="Proteomes" id="UP001526147">
    <property type="component" value="Unassembled WGS sequence"/>
</dbReference>
<evidence type="ECO:0000256" key="5">
    <source>
        <dbReference type="ARBA" id="ARBA00023002"/>
    </source>
</evidence>
<keyword evidence="5" id="KW-0560">Oxidoreductase</keyword>
<dbReference type="InterPro" id="IPR032837">
    <property type="entry name" value="G1PDH"/>
</dbReference>
<dbReference type="Pfam" id="PF13685">
    <property type="entry name" value="Fe-ADH_2"/>
    <property type="match status" value="1"/>
</dbReference>
<keyword evidence="7" id="KW-0443">Lipid metabolism</keyword>
<dbReference type="CDD" id="cd08175">
    <property type="entry name" value="G1PDH"/>
    <property type="match status" value="1"/>
</dbReference>
<keyword evidence="2" id="KW-0444">Lipid biosynthesis</keyword>
<evidence type="ECO:0000256" key="2">
    <source>
        <dbReference type="ARBA" id="ARBA00022516"/>
    </source>
</evidence>
<evidence type="ECO:0000313" key="11">
    <source>
        <dbReference type="Proteomes" id="UP001526147"/>
    </source>
</evidence>
<organism evidence="10 11">
    <name type="scientific">Metabacillus halosaccharovorans</name>
    <dbReference type="NCBI Taxonomy" id="930124"/>
    <lineage>
        <taxon>Bacteria</taxon>
        <taxon>Bacillati</taxon>
        <taxon>Bacillota</taxon>
        <taxon>Bacilli</taxon>
        <taxon>Bacillales</taxon>
        <taxon>Bacillaceae</taxon>
        <taxon>Metabacillus</taxon>
    </lineage>
</organism>
<keyword evidence="4" id="KW-0521">NADP</keyword>
<protein>
    <submittedName>
        <fullName evidence="10">Sn-glycerol-1-phosphate dehydrogenase</fullName>
    </submittedName>
</protein>
<proteinExistence type="predicted"/>
<keyword evidence="9" id="KW-1208">Phospholipid metabolism</keyword>
<sequence>MITLNDLKEQSKACTCGNKHIDVVIEKVVISQNALTETIIYLSEKKFQHVTVVADSTTYQVAGEKITSLLKESTIPHQVVVIQPNDQGDVVADEVSLIEAMLGIPQETDVVIAVGAGTIHDIARFSSYKMGKPFISVPTAPSVDGFNSMGAPVVIKGMKTTYQMQTPIALFADLSILQAAPKEMIAAGFGDMIGKYTSLADWRFSHLVNGEPYCPFSARLTREALKECENHVNEIAQGDRKGIRILIEALIQSGYAMLIVGHSSPASGGEHHVSHFWEMKFLQQQKPQVLHGAKVGVSSQVILDLYKKRFKELVASKQQLEALPAGKTDELLKVLENRDEILTVLASLPESSYIGDQLGKLGGAVKPLDLGIDEQLVIESVKNAHKIRSRYTMLKFWNEHTGTHQHA</sequence>
<keyword evidence="3" id="KW-0479">Metal-binding</keyword>
<evidence type="ECO:0000313" key="10">
    <source>
        <dbReference type="EMBL" id="MCV9886430.1"/>
    </source>
</evidence>